<feature type="domain" description="DUF6532" evidence="1">
    <location>
        <begin position="6"/>
        <end position="54"/>
    </location>
</feature>
<accession>A0ABP1DZB6</accession>
<organism evidence="2 3">
    <name type="scientific">Somion occarium</name>
    <dbReference type="NCBI Taxonomy" id="3059160"/>
    <lineage>
        <taxon>Eukaryota</taxon>
        <taxon>Fungi</taxon>
        <taxon>Dikarya</taxon>
        <taxon>Basidiomycota</taxon>
        <taxon>Agaricomycotina</taxon>
        <taxon>Agaricomycetes</taxon>
        <taxon>Polyporales</taxon>
        <taxon>Cerrenaceae</taxon>
        <taxon>Somion</taxon>
    </lineage>
</organism>
<name>A0ABP1DZB6_9APHY</name>
<dbReference type="EMBL" id="OZ037950">
    <property type="protein sequence ID" value="CAL1712334.1"/>
    <property type="molecule type" value="Genomic_DNA"/>
</dbReference>
<sequence length="94" mass="10490">MSLGTNIPAATIALVVTMIRFCIEEYKDGFFEGTTFTETTWRSTYYSHMQNLKALEKESADCGLYFMLTSKLLSDAQCAAGVSSEVQHNWASDD</sequence>
<dbReference type="Proteomes" id="UP001497453">
    <property type="component" value="Chromosome 7"/>
</dbReference>
<gene>
    <name evidence="2" type="ORF">GFSPODELE1_LOCUS8781</name>
</gene>
<keyword evidence="3" id="KW-1185">Reference proteome</keyword>
<evidence type="ECO:0000259" key="1">
    <source>
        <dbReference type="Pfam" id="PF20149"/>
    </source>
</evidence>
<evidence type="ECO:0000313" key="3">
    <source>
        <dbReference type="Proteomes" id="UP001497453"/>
    </source>
</evidence>
<proteinExistence type="predicted"/>
<evidence type="ECO:0000313" key="2">
    <source>
        <dbReference type="EMBL" id="CAL1712334.1"/>
    </source>
</evidence>
<protein>
    <recommendedName>
        <fullName evidence="1">DUF6532 domain-containing protein</fullName>
    </recommendedName>
</protein>
<dbReference type="InterPro" id="IPR045341">
    <property type="entry name" value="DUF6532"/>
</dbReference>
<reference evidence="3" key="1">
    <citation type="submission" date="2024-04" db="EMBL/GenBank/DDBJ databases">
        <authorList>
            <person name="Shaw F."/>
            <person name="Minotto A."/>
        </authorList>
    </citation>
    <scope>NUCLEOTIDE SEQUENCE [LARGE SCALE GENOMIC DNA]</scope>
</reference>
<dbReference type="Pfam" id="PF20149">
    <property type="entry name" value="DUF6532"/>
    <property type="match status" value="1"/>
</dbReference>